<gene>
    <name evidence="3" type="ORF">BV510_17705</name>
</gene>
<feature type="transmembrane region" description="Helical" evidence="1">
    <location>
        <begin position="120"/>
        <end position="137"/>
    </location>
</feature>
<dbReference type="AlphaFoldDB" id="A0A1Q4HIA8"/>
<dbReference type="Gene3D" id="3.30.70.270">
    <property type="match status" value="1"/>
</dbReference>
<feature type="domain" description="GGDEF" evidence="2">
    <location>
        <begin position="233"/>
        <end position="362"/>
    </location>
</feature>
<dbReference type="SUPFAM" id="SSF55073">
    <property type="entry name" value="Nucleotide cyclase"/>
    <property type="match status" value="1"/>
</dbReference>
<keyword evidence="1" id="KW-1133">Transmembrane helix</keyword>
<evidence type="ECO:0000259" key="2">
    <source>
        <dbReference type="PROSITE" id="PS50887"/>
    </source>
</evidence>
<dbReference type="GO" id="GO:0043709">
    <property type="term" value="P:cell adhesion involved in single-species biofilm formation"/>
    <property type="evidence" value="ECO:0007669"/>
    <property type="project" value="TreeGrafter"/>
</dbReference>
<evidence type="ECO:0000313" key="4">
    <source>
        <dbReference type="Proteomes" id="UP000191039"/>
    </source>
</evidence>
<dbReference type="InterPro" id="IPR050469">
    <property type="entry name" value="Diguanylate_Cyclase"/>
</dbReference>
<keyword evidence="1" id="KW-0472">Membrane</keyword>
<evidence type="ECO:0000256" key="1">
    <source>
        <dbReference type="SAM" id="Phobius"/>
    </source>
</evidence>
<evidence type="ECO:0000313" key="3">
    <source>
        <dbReference type="EMBL" id="OPE53037.1"/>
    </source>
</evidence>
<proteinExistence type="predicted"/>
<feature type="transmembrane region" description="Helical" evidence="1">
    <location>
        <begin position="169"/>
        <end position="189"/>
    </location>
</feature>
<dbReference type="PROSITE" id="PS50887">
    <property type="entry name" value="GGDEF"/>
    <property type="match status" value="1"/>
</dbReference>
<comment type="caution">
    <text evidence="3">The sequence shown here is derived from an EMBL/GenBank/DDBJ whole genome shotgun (WGS) entry which is preliminary data.</text>
</comment>
<dbReference type="Proteomes" id="UP000191039">
    <property type="component" value="Unassembled WGS sequence"/>
</dbReference>
<dbReference type="CDD" id="cd01949">
    <property type="entry name" value="GGDEF"/>
    <property type="match status" value="1"/>
</dbReference>
<dbReference type="PANTHER" id="PTHR45138:SF9">
    <property type="entry name" value="DIGUANYLATE CYCLASE DGCM-RELATED"/>
    <property type="match status" value="1"/>
</dbReference>
<organism evidence="3 4">
    <name type="scientific">Mycolicibacterium diernhoferi</name>
    <dbReference type="NCBI Taxonomy" id="1801"/>
    <lineage>
        <taxon>Bacteria</taxon>
        <taxon>Bacillati</taxon>
        <taxon>Actinomycetota</taxon>
        <taxon>Actinomycetes</taxon>
        <taxon>Mycobacteriales</taxon>
        <taxon>Mycobacteriaceae</taxon>
        <taxon>Mycolicibacterium</taxon>
    </lineage>
</organism>
<keyword evidence="1" id="KW-0812">Transmembrane</keyword>
<reference evidence="3 4" key="1">
    <citation type="submission" date="2016-09" db="EMBL/GenBank/DDBJ databases">
        <title>genome sequences of unsequenced Mycobacteria.</title>
        <authorList>
            <person name="Greninger A.L."/>
            <person name="Jerome K.R."/>
            <person name="Mcnair B."/>
            <person name="Wallis C."/>
            <person name="Fang F."/>
        </authorList>
    </citation>
    <scope>NUCLEOTIDE SEQUENCE [LARGE SCALE GENOMIC DNA]</scope>
    <source>
        <strain evidence="3 4">BM1</strain>
    </source>
</reference>
<dbReference type="GO" id="GO:1902201">
    <property type="term" value="P:negative regulation of bacterial-type flagellum-dependent cell motility"/>
    <property type="evidence" value="ECO:0007669"/>
    <property type="project" value="TreeGrafter"/>
</dbReference>
<dbReference type="STRING" id="1801.BRW64_07075"/>
<dbReference type="Pfam" id="PF00990">
    <property type="entry name" value="GGDEF"/>
    <property type="match status" value="1"/>
</dbReference>
<dbReference type="PANTHER" id="PTHR45138">
    <property type="entry name" value="REGULATORY COMPONENTS OF SENSORY TRANSDUCTION SYSTEM"/>
    <property type="match status" value="1"/>
</dbReference>
<dbReference type="InterPro" id="IPR043128">
    <property type="entry name" value="Rev_trsase/Diguanyl_cyclase"/>
</dbReference>
<sequence length="362" mass="38378">MVCRGAPIKEPSTAATWLNAPDQFESMTTFLRQRGLLRPAQQIMALVASSSALVPLSYLATQRNMSVQATVVSATAAAFALSITAFWLTRWPTRRQSQAMGLAGSAFVVGWGVVQPSAGVAALASAALLVTGGYFAFFHNPRVLLFNIGLAVTTAGFATARLADDTDVATAIAGFWIIWFLNLSIPVAIRGMSQAMDMYATRAERDGLTGLLNRRSFSHALQRMLTEPNRSAAQLTVILADIDDFKRVNDTYGHAEGDRVIRAVADLLRAHCPAPAALCRAGGEEFLIALSTPDPALQLAQTLCDAIADMPYGVTASIGVSHVDLATSGQLDGDAMVAHLFAAADTAMYSAKRSGGNTVRQA</sequence>
<dbReference type="InterPro" id="IPR000160">
    <property type="entry name" value="GGDEF_dom"/>
</dbReference>
<feature type="transmembrane region" description="Helical" evidence="1">
    <location>
        <begin position="144"/>
        <end position="163"/>
    </location>
</feature>
<feature type="transmembrane region" description="Helical" evidence="1">
    <location>
        <begin position="67"/>
        <end position="87"/>
    </location>
</feature>
<protein>
    <recommendedName>
        <fullName evidence="2">GGDEF domain-containing protein</fullName>
    </recommendedName>
</protein>
<dbReference type="EMBL" id="MIJD01000194">
    <property type="protein sequence ID" value="OPE53037.1"/>
    <property type="molecule type" value="Genomic_DNA"/>
</dbReference>
<dbReference type="GO" id="GO:0005886">
    <property type="term" value="C:plasma membrane"/>
    <property type="evidence" value="ECO:0007669"/>
    <property type="project" value="TreeGrafter"/>
</dbReference>
<dbReference type="SMART" id="SM00267">
    <property type="entry name" value="GGDEF"/>
    <property type="match status" value="1"/>
</dbReference>
<accession>A0A1Q4HIA8</accession>
<dbReference type="InterPro" id="IPR029787">
    <property type="entry name" value="Nucleotide_cyclase"/>
</dbReference>
<dbReference type="NCBIfam" id="TIGR00254">
    <property type="entry name" value="GGDEF"/>
    <property type="match status" value="1"/>
</dbReference>
<name>A0A1Q4HIA8_9MYCO</name>
<dbReference type="GO" id="GO:0052621">
    <property type="term" value="F:diguanylate cyclase activity"/>
    <property type="evidence" value="ECO:0007669"/>
    <property type="project" value="TreeGrafter"/>
</dbReference>